<comment type="caution">
    <text evidence="1">The sequence shown here is derived from an EMBL/GenBank/DDBJ whole genome shotgun (WGS) entry which is preliminary data.</text>
</comment>
<dbReference type="InterPro" id="IPR043132">
    <property type="entry name" value="BCAT-like_C"/>
</dbReference>
<dbReference type="GO" id="GO:0003824">
    <property type="term" value="F:catalytic activity"/>
    <property type="evidence" value="ECO:0007669"/>
    <property type="project" value="InterPro"/>
</dbReference>
<evidence type="ECO:0000313" key="2">
    <source>
        <dbReference type="Proteomes" id="UP000283589"/>
    </source>
</evidence>
<accession>A0A412X6Z8</accession>
<evidence type="ECO:0008006" key="3">
    <source>
        <dbReference type="Google" id="ProtNLM"/>
    </source>
</evidence>
<sequence>MGGIIFVVVGELQLIVIAGRSTRRCWQRYIYRLGTREVNNFNGFGMERFVETIKVLDGQFCNLEAHERRARRTVEAIWGKSLAWEVGKMIIPVEMCSGLVKCRVVYDWEVREVSFQPYAMRQIKSLRLVDGDKVDYRYKSTDRSMFIRLMEQRGECNDVLIVRDGWVTDTSFTNVVFEDVVGGLYTPDTYLLEGTRRQSLLDAGKIQACPIRVEDIGHFQRVLLVNAMIGLEDEISVPVVNIMK</sequence>
<dbReference type="InterPro" id="IPR036038">
    <property type="entry name" value="Aminotransferase-like"/>
</dbReference>
<dbReference type="SUPFAM" id="SSF56752">
    <property type="entry name" value="D-aminoacid aminotransferase-like PLP-dependent enzymes"/>
    <property type="match status" value="1"/>
</dbReference>
<organism evidence="1 2">
    <name type="scientific">Butyricimonas virosa</name>
    <dbReference type="NCBI Taxonomy" id="544645"/>
    <lineage>
        <taxon>Bacteria</taxon>
        <taxon>Pseudomonadati</taxon>
        <taxon>Bacteroidota</taxon>
        <taxon>Bacteroidia</taxon>
        <taxon>Bacteroidales</taxon>
        <taxon>Odoribacteraceae</taxon>
        <taxon>Butyricimonas</taxon>
    </lineage>
</organism>
<proteinExistence type="predicted"/>
<dbReference type="Gene3D" id="3.30.470.10">
    <property type="match status" value="1"/>
</dbReference>
<evidence type="ECO:0000313" key="1">
    <source>
        <dbReference type="EMBL" id="RGV36746.1"/>
    </source>
</evidence>
<name>A0A412X6Z8_9BACT</name>
<dbReference type="Pfam" id="PF01063">
    <property type="entry name" value="Aminotran_4"/>
    <property type="match status" value="1"/>
</dbReference>
<dbReference type="EMBL" id="QRZA01000001">
    <property type="protein sequence ID" value="RGV36746.1"/>
    <property type="molecule type" value="Genomic_DNA"/>
</dbReference>
<gene>
    <name evidence="1" type="ORF">DWW18_00690</name>
</gene>
<protein>
    <recommendedName>
        <fullName evidence="3">4-amino-4-deoxychorismate lyase</fullName>
    </recommendedName>
</protein>
<dbReference type="Gene3D" id="3.20.10.10">
    <property type="entry name" value="D-amino Acid Aminotransferase, subunit A, domain 2"/>
    <property type="match status" value="1"/>
</dbReference>
<dbReference type="AlphaFoldDB" id="A0A412X6Z8"/>
<dbReference type="STRING" id="1121130.GCA_000519105_02279"/>
<dbReference type="InterPro" id="IPR043131">
    <property type="entry name" value="BCAT-like_N"/>
</dbReference>
<reference evidence="1 2" key="1">
    <citation type="submission" date="2018-08" db="EMBL/GenBank/DDBJ databases">
        <title>A genome reference for cultivated species of the human gut microbiota.</title>
        <authorList>
            <person name="Zou Y."/>
            <person name="Xue W."/>
            <person name="Luo G."/>
        </authorList>
    </citation>
    <scope>NUCLEOTIDE SEQUENCE [LARGE SCALE GENOMIC DNA]</scope>
    <source>
        <strain evidence="1 2">AF14-49</strain>
    </source>
</reference>
<dbReference type="InterPro" id="IPR001544">
    <property type="entry name" value="Aminotrans_IV"/>
</dbReference>
<dbReference type="Proteomes" id="UP000283589">
    <property type="component" value="Unassembled WGS sequence"/>
</dbReference>